<organism evidence="1 2">
    <name type="scientific">Haematococcus lacustris</name>
    <name type="common">Green alga</name>
    <name type="synonym">Haematococcus pluvialis</name>
    <dbReference type="NCBI Taxonomy" id="44745"/>
    <lineage>
        <taxon>Eukaryota</taxon>
        <taxon>Viridiplantae</taxon>
        <taxon>Chlorophyta</taxon>
        <taxon>core chlorophytes</taxon>
        <taxon>Chlorophyceae</taxon>
        <taxon>CS clade</taxon>
        <taxon>Chlamydomonadales</taxon>
        <taxon>Haematococcaceae</taxon>
        <taxon>Haematococcus</taxon>
    </lineage>
</organism>
<dbReference type="AlphaFoldDB" id="A0A699YQV5"/>
<evidence type="ECO:0000313" key="1">
    <source>
        <dbReference type="EMBL" id="GFH09134.1"/>
    </source>
</evidence>
<dbReference type="Proteomes" id="UP000485058">
    <property type="component" value="Unassembled WGS sequence"/>
</dbReference>
<accession>A0A699YQV5</accession>
<evidence type="ECO:0000313" key="2">
    <source>
        <dbReference type="Proteomes" id="UP000485058"/>
    </source>
</evidence>
<keyword evidence="2" id="KW-1185">Reference proteome</keyword>
<sequence>MEYLLIKFHSPGVKRMLVDVLGAMQPPGRTNLPSFLASQAASFKQALGLHEWLALQSQGEAWQQDAQKEAEGTKTQAAMLGTWNVECKAKGDSDGPSGPYTMLRLMASHGVHVLALQELNNQGEVQAMLDKARDAGLVGYQLHMPDDGLMVDSGHLRRPRDQMGGFLCLDGHAEVLPLPT</sequence>
<proteinExistence type="predicted"/>
<name>A0A699YQV5_HAELA</name>
<comment type="caution">
    <text evidence="1">The sequence shown here is derived from an EMBL/GenBank/DDBJ whole genome shotgun (WGS) entry which is preliminary data.</text>
</comment>
<gene>
    <name evidence="1" type="ORF">HaLaN_04224</name>
</gene>
<dbReference type="EMBL" id="BLLF01000211">
    <property type="protein sequence ID" value="GFH09134.1"/>
    <property type="molecule type" value="Genomic_DNA"/>
</dbReference>
<protein>
    <recommendedName>
        <fullName evidence="3">Endonuclease/exonuclease/phosphatase domain-containing protein</fullName>
    </recommendedName>
</protein>
<evidence type="ECO:0008006" key="3">
    <source>
        <dbReference type="Google" id="ProtNLM"/>
    </source>
</evidence>
<reference evidence="1 2" key="1">
    <citation type="submission" date="2020-02" db="EMBL/GenBank/DDBJ databases">
        <title>Draft genome sequence of Haematococcus lacustris strain NIES-144.</title>
        <authorList>
            <person name="Morimoto D."/>
            <person name="Nakagawa S."/>
            <person name="Yoshida T."/>
            <person name="Sawayama S."/>
        </authorList>
    </citation>
    <scope>NUCLEOTIDE SEQUENCE [LARGE SCALE GENOMIC DNA]</scope>
    <source>
        <strain evidence="1 2">NIES-144</strain>
    </source>
</reference>